<feature type="non-terminal residue" evidence="3">
    <location>
        <position position="535"/>
    </location>
</feature>
<dbReference type="PANTHER" id="PTHR20953">
    <property type="entry name" value="KINASE-RELATED"/>
    <property type="match status" value="1"/>
</dbReference>
<sequence>KKNKGKLDEDSDEGSEELDYGDGEAKEMMNEMVTLARRMTTNVTGNDGGDSANNGGLMNHMWNSFLSFRQAMEKPPNAPSVYKVQDSSHGFTALRDLLDAFPSELAQPIFEEQLNNPHDNIRDILLQRGCWPIVRFSGDRHVAITQSVDFDQVIECLQVAFIYTYICVYVYVYIFLYIFLNNVICLFIYIPKKYMNIPSARRLTGILDPQNTTGYRLHQVTAVIRDRNEAKHGVTALSYRIGRLWTPKLNPIHDAIDFWSNLDKPASMLLLGPNTAEKAAMTRELTRIISERARTALVDTRSTIAGFGDCPLECGTAVRFYVNHVENQHQVIDQTRSIYPQVVVVSEALSEEDIKVLSKLQSEGISVIVGTNMHSLPSLLGHETFSKLLPPQNRLENVQPKTKHKHKKSDDAVSSSASNMYAALMSPHLVILELNYNASKLRVYKNIPDAVRAVKDNIEPKCDTVPLRWGQFDHSVGTAKMTRALHRRDTSKALGALMQQTLSGSKHNPPPAISEAKEEDYEVPATTHQTTQSQS</sequence>
<accession>X6MEE6</accession>
<evidence type="ECO:0000256" key="2">
    <source>
        <dbReference type="SAM" id="Phobius"/>
    </source>
</evidence>
<feature type="compositionally biased region" description="Polar residues" evidence="1">
    <location>
        <begin position="526"/>
        <end position="535"/>
    </location>
</feature>
<dbReference type="EMBL" id="ASPP01022029">
    <property type="protein sequence ID" value="ETO11797.1"/>
    <property type="molecule type" value="Genomic_DNA"/>
</dbReference>
<dbReference type="AlphaFoldDB" id="X6MEE6"/>
<feature type="non-terminal residue" evidence="3">
    <location>
        <position position="1"/>
    </location>
</feature>
<keyword evidence="4" id="KW-1185">Reference proteome</keyword>
<dbReference type="PANTHER" id="PTHR20953:SF3">
    <property type="entry name" value="P-LOOP CONTAINING NUCLEOSIDE TRIPHOSPHATE HYDROLASES SUPERFAMILY PROTEIN"/>
    <property type="match status" value="1"/>
</dbReference>
<protein>
    <submittedName>
        <fullName evidence="3">Uncharacterized protein</fullName>
    </submittedName>
</protein>
<feature type="transmembrane region" description="Helical" evidence="2">
    <location>
        <begin position="168"/>
        <end position="190"/>
    </location>
</feature>
<reference evidence="3 4" key="1">
    <citation type="journal article" date="2013" name="Curr. Biol.">
        <title>The Genome of the Foraminiferan Reticulomyxa filosa.</title>
        <authorList>
            <person name="Glockner G."/>
            <person name="Hulsmann N."/>
            <person name="Schleicher M."/>
            <person name="Noegel A.A."/>
            <person name="Eichinger L."/>
            <person name="Gallinger C."/>
            <person name="Pawlowski J."/>
            <person name="Sierra R."/>
            <person name="Euteneuer U."/>
            <person name="Pillet L."/>
            <person name="Moustafa A."/>
            <person name="Platzer M."/>
            <person name="Groth M."/>
            <person name="Szafranski K."/>
            <person name="Schliwa M."/>
        </authorList>
    </citation>
    <scope>NUCLEOTIDE SEQUENCE [LARGE SCALE GENOMIC DNA]</scope>
</reference>
<evidence type="ECO:0000313" key="4">
    <source>
        <dbReference type="Proteomes" id="UP000023152"/>
    </source>
</evidence>
<evidence type="ECO:0000313" key="3">
    <source>
        <dbReference type="EMBL" id="ETO11797.1"/>
    </source>
</evidence>
<feature type="compositionally biased region" description="Acidic residues" evidence="1">
    <location>
        <begin position="9"/>
        <end position="22"/>
    </location>
</feature>
<organism evidence="3 4">
    <name type="scientific">Reticulomyxa filosa</name>
    <dbReference type="NCBI Taxonomy" id="46433"/>
    <lineage>
        <taxon>Eukaryota</taxon>
        <taxon>Sar</taxon>
        <taxon>Rhizaria</taxon>
        <taxon>Retaria</taxon>
        <taxon>Foraminifera</taxon>
        <taxon>Monothalamids</taxon>
        <taxon>Reticulomyxidae</taxon>
        <taxon>Reticulomyxa</taxon>
    </lineage>
</organism>
<gene>
    <name evidence="3" type="ORF">RFI_25579</name>
</gene>
<keyword evidence="2" id="KW-0812">Transmembrane</keyword>
<comment type="caution">
    <text evidence="3">The sequence shown here is derived from an EMBL/GenBank/DDBJ whole genome shotgun (WGS) entry which is preliminary data.</text>
</comment>
<feature type="region of interest" description="Disordered" evidence="1">
    <location>
        <begin position="1"/>
        <end position="25"/>
    </location>
</feature>
<keyword evidence="2" id="KW-1133">Transmembrane helix</keyword>
<name>X6MEE6_RETFI</name>
<evidence type="ECO:0000256" key="1">
    <source>
        <dbReference type="SAM" id="MobiDB-lite"/>
    </source>
</evidence>
<feature type="region of interest" description="Disordered" evidence="1">
    <location>
        <begin position="501"/>
        <end position="535"/>
    </location>
</feature>
<dbReference type="Proteomes" id="UP000023152">
    <property type="component" value="Unassembled WGS sequence"/>
</dbReference>
<proteinExistence type="predicted"/>
<keyword evidence="2" id="KW-0472">Membrane</keyword>